<evidence type="ECO:0000313" key="3">
    <source>
        <dbReference type="EMBL" id="OGG20839.1"/>
    </source>
</evidence>
<comment type="caution">
    <text evidence="3">The sequence shown here is derived from an EMBL/GenBank/DDBJ whole genome shotgun (WGS) entry which is preliminary data.</text>
</comment>
<dbReference type="Proteomes" id="UP000177092">
    <property type="component" value="Unassembled WGS sequence"/>
</dbReference>
<dbReference type="AlphaFoldDB" id="A0A1F6A7X0"/>
<keyword evidence="1" id="KW-0547">Nucleotide-binding</keyword>
<dbReference type="PROSITE" id="PS50975">
    <property type="entry name" value="ATP_GRASP"/>
    <property type="match status" value="1"/>
</dbReference>
<protein>
    <recommendedName>
        <fullName evidence="2">ATP-grasp domain-containing protein</fullName>
    </recommendedName>
</protein>
<dbReference type="STRING" id="1798384.A3D03_04140"/>
<dbReference type="GO" id="GO:0046872">
    <property type="term" value="F:metal ion binding"/>
    <property type="evidence" value="ECO:0007669"/>
    <property type="project" value="InterPro"/>
</dbReference>
<dbReference type="InterPro" id="IPR011761">
    <property type="entry name" value="ATP-grasp"/>
</dbReference>
<evidence type="ECO:0000256" key="1">
    <source>
        <dbReference type="PROSITE-ProRule" id="PRU00409"/>
    </source>
</evidence>
<dbReference type="SUPFAM" id="SSF56059">
    <property type="entry name" value="Glutathione synthetase ATP-binding domain-like"/>
    <property type="match status" value="1"/>
</dbReference>
<dbReference type="Gene3D" id="3.30.470.20">
    <property type="entry name" value="ATP-grasp fold, B domain"/>
    <property type="match status" value="1"/>
</dbReference>
<dbReference type="GO" id="GO:0005524">
    <property type="term" value="F:ATP binding"/>
    <property type="evidence" value="ECO:0007669"/>
    <property type="project" value="UniProtKB-UniRule"/>
</dbReference>
<name>A0A1F6A7X0_9BACT</name>
<sequence>MNSKKSTAVIYISNMSEDVWPFISAMSSSYERESEIQENARLSEHDLYNFFGCDDCLIILPMPPDPHFYQYFRSLSKNQNFTVMPTKIHTGEISKDILNDIEIMDEIERFASNYSKVKLISYTASEQFIKLSSYIQNKYKNIVLAESPSEADSWVVDFYGSKSGIRQLSQQFKADEPDFKMAGGLITVGIVNSAKIAANMYIKNGGIVLKTNKGHSGAGIIIYKPGDLSRNYNDCEKSILQSLDGEKYWQEFPIILEKYIEPNNHIGWAYPNIEFKIHQKGRIEMLYYCTCRITDKGVFKGIEIHENVLPDKISAQLIDTGYFIGEKYAEEGYRGYFDVDFITAKNNHLFVTESNIRRTGGTHVYYLAKALYGDNFMHDIYSLSNNLYNLKTINSIKSENLFTILEPVMFSSRKMEGCIITGTSLLAQKAYGYVIFGRTALRARKIEVEMETLLTRFG</sequence>
<organism evidence="3 4">
    <name type="scientific">Candidatus Gottesmanbacteria bacterium RIFCSPHIGHO2_02_FULL_40_13</name>
    <dbReference type="NCBI Taxonomy" id="1798384"/>
    <lineage>
        <taxon>Bacteria</taxon>
        <taxon>Candidatus Gottesmaniibacteriota</taxon>
    </lineage>
</organism>
<accession>A0A1F6A7X0</accession>
<gene>
    <name evidence="3" type="ORF">A3D03_04140</name>
</gene>
<evidence type="ECO:0000259" key="2">
    <source>
        <dbReference type="PROSITE" id="PS50975"/>
    </source>
</evidence>
<keyword evidence="1" id="KW-0067">ATP-binding</keyword>
<proteinExistence type="predicted"/>
<evidence type="ECO:0000313" key="4">
    <source>
        <dbReference type="Proteomes" id="UP000177092"/>
    </source>
</evidence>
<reference evidence="3 4" key="1">
    <citation type="journal article" date="2016" name="Nat. Commun.">
        <title>Thousands of microbial genomes shed light on interconnected biogeochemical processes in an aquifer system.</title>
        <authorList>
            <person name="Anantharaman K."/>
            <person name="Brown C.T."/>
            <person name="Hug L.A."/>
            <person name="Sharon I."/>
            <person name="Castelle C.J."/>
            <person name="Probst A.J."/>
            <person name="Thomas B.C."/>
            <person name="Singh A."/>
            <person name="Wilkins M.J."/>
            <person name="Karaoz U."/>
            <person name="Brodie E.L."/>
            <person name="Williams K.H."/>
            <person name="Hubbard S.S."/>
            <person name="Banfield J.F."/>
        </authorList>
    </citation>
    <scope>NUCLEOTIDE SEQUENCE [LARGE SCALE GENOMIC DNA]</scope>
</reference>
<dbReference type="EMBL" id="MFJN01000034">
    <property type="protein sequence ID" value="OGG20839.1"/>
    <property type="molecule type" value="Genomic_DNA"/>
</dbReference>
<feature type="domain" description="ATP-grasp" evidence="2">
    <location>
        <begin position="166"/>
        <end position="385"/>
    </location>
</feature>